<reference evidence="3" key="1">
    <citation type="submission" date="2015-01" db="EMBL/GenBank/DDBJ databases">
        <title>Flavisolibacter sp./LCS9/ whole genome sequencing.</title>
        <authorList>
            <person name="Kim M.K."/>
            <person name="Srinivasan S."/>
            <person name="Lee J.-J."/>
        </authorList>
    </citation>
    <scope>NUCLEOTIDE SEQUENCE [LARGE SCALE GENOMIC DNA]</scope>
    <source>
        <strain evidence="3">LCS9</strain>
    </source>
</reference>
<keyword evidence="1" id="KW-0472">Membrane</keyword>
<feature type="transmembrane region" description="Helical" evidence="1">
    <location>
        <begin position="55"/>
        <end position="75"/>
    </location>
</feature>
<feature type="transmembrane region" description="Helical" evidence="1">
    <location>
        <begin position="12"/>
        <end position="35"/>
    </location>
</feature>
<dbReference type="EMBL" id="CP011390">
    <property type="protein sequence ID" value="ANE53593.1"/>
    <property type="molecule type" value="Genomic_DNA"/>
</dbReference>
<dbReference type="InterPro" id="IPR018750">
    <property type="entry name" value="DUF2306_membrane"/>
</dbReference>
<evidence type="ECO:0008006" key="4">
    <source>
        <dbReference type="Google" id="ProtNLM"/>
    </source>
</evidence>
<keyword evidence="1" id="KW-0812">Transmembrane</keyword>
<feature type="transmembrane region" description="Helical" evidence="1">
    <location>
        <begin position="122"/>
        <end position="138"/>
    </location>
</feature>
<keyword evidence="1" id="KW-1133">Transmembrane helix</keyword>
<dbReference type="STRING" id="1492898.SY85_18540"/>
<accession>A0A172U3I0</accession>
<dbReference type="AlphaFoldDB" id="A0A172U3I0"/>
<reference evidence="2 3" key="2">
    <citation type="journal article" date="2016" name="Int. J. Syst. Evol. Microbiol.">
        <title>Flavisolibacter tropicus sp. nov., isolated from tropical soil.</title>
        <authorList>
            <person name="Lee J.J."/>
            <person name="Kang M.S."/>
            <person name="Kim G.S."/>
            <person name="Lee C.S."/>
            <person name="Lim S."/>
            <person name="Lee J."/>
            <person name="Roh S.H."/>
            <person name="Kang H."/>
            <person name="Ha J.M."/>
            <person name="Bae S."/>
            <person name="Jung H.Y."/>
            <person name="Kim M.K."/>
        </authorList>
    </citation>
    <scope>NUCLEOTIDE SEQUENCE [LARGE SCALE GENOMIC DNA]</scope>
    <source>
        <strain evidence="2 3">LCS9</strain>
    </source>
</reference>
<sequence length="213" mass="24631">MAVPATKLISKFGLLLIAIYLFFCYFMVEIVAQYIPVGADTAFLGIKQEYIDIPFYLPVFYIHVFTAILALPSGFTQFSRYILKRWPTVHRLNGRVYIISILLLGAPSGFIIGLYANGGLPSRISFCLLGVLWMYFTWQAYAEARKRNIQRHKAFMYRSFALTLSAITLRAWKYVLIAIFHPRPMDVYQLIAWLGWVPNLLIAEYLLTQKRPK</sequence>
<evidence type="ECO:0000313" key="2">
    <source>
        <dbReference type="EMBL" id="ANE53593.1"/>
    </source>
</evidence>
<evidence type="ECO:0000313" key="3">
    <source>
        <dbReference type="Proteomes" id="UP000077177"/>
    </source>
</evidence>
<keyword evidence="3" id="KW-1185">Reference proteome</keyword>
<dbReference type="Proteomes" id="UP000077177">
    <property type="component" value="Chromosome"/>
</dbReference>
<proteinExistence type="predicted"/>
<organism evidence="2 3">
    <name type="scientific">Flavisolibacter tropicus</name>
    <dbReference type="NCBI Taxonomy" id="1492898"/>
    <lineage>
        <taxon>Bacteria</taxon>
        <taxon>Pseudomonadati</taxon>
        <taxon>Bacteroidota</taxon>
        <taxon>Chitinophagia</taxon>
        <taxon>Chitinophagales</taxon>
        <taxon>Chitinophagaceae</taxon>
        <taxon>Flavisolibacter</taxon>
    </lineage>
</organism>
<name>A0A172U3I0_9BACT</name>
<dbReference type="Pfam" id="PF10067">
    <property type="entry name" value="DUF2306"/>
    <property type="match status" value="1"/>
</dbReference>
<dbReference type="KEGG" id="fla:SY85_18540"/>
<feature type="transmembrane region" description="Helical" evidence="1">
    <location>
        <begin position="187"/>
        <end position="207"/>
    </location>
</feature>
<gene>
    <name evidence="2" type="ORF">SY85_18540</name>
</gene>
<protein>
    <recommendedName>
        <fullName evidence="4">DUF2306 domain-containing protein</fullName>
    </recommendedName>
</protein>
<evidence type="ECO:0000256" key="1">
    <source>
        <dbReference type="SAM" id="Phobius"/>
    </source>
</evidence>
<feature type="transmembrane region" description="Helical" evidence="1">
    <location>
        <begin position="96"/>
        <end position="116"/>
    </location>
</feature>
<feature type="transmembrane region" description="Helical" evidence="1">
    <location>
        <begin position="159"/>
        <end position="181"/>
    </location>
</feature>